<feature type="region of interest" description="Disordered" evidence="1">
    <location>
        <begin position="1"/>
        <end position="109"/>
    </location>
</feature>
<comment type="caution">
    <text evidence="2">The sequence shown here is derived from an EMBL/GenBank/DDBJ whole genome shotgun (WGS) entry which is preliminary data.</text>
</comment>
<feature type="compositionally biased region" description="Basic and acidic residues" evidence="1">
    <location>
        <begin position="56"/>
        <end position="102"/>
    </location>
</feature>
<organism evidence="2 3">
    <name type="scientific">Scomber scombrus</name>
    <name type="common">Atlantic mackerel</name>
    <name type="synonym">Scomber vernalis</name>
    <dbReference type="NCBI Taxonomy" id="13677"/>
    <lineage>
        <taxon>Eukaryota</taxon>
        <taxon>Metazoa</taxon>
        <taxon>Chordata</taxon>
        <taxon>Craniata</taxon>
        <taxon>Vertebrata</taxon>
        <taxon>Euteleostomi</taxon>
        <taxon>Actinopterygii</taxon>
        <taxon>Neopterygii</taxon>
        <taxon>Teleostei</taxon>
        <taxon>Neoteleostei</taxon>
        <taxon>Acanthomorphata</taxon>
        <taxon>Pelagiaria</taxon>
        <taxon>Scombriformes</taxon>
        <taxon>Scombridae</taxon>
        <taxon>Scomber</taxon>
    </lineage>
</organism>
<dbReference type="PANTHER" id="PTHR45913:SF21">
    <property type="entry name" value="DUF4371 DOMAIN-CONTAINING PROTEIN"/>
    <property type="match status" value="1"/>
</dbReference>
<reference evidence="2 3" key="1">
    <citation type="submission" date="2024-01" db="EMBL/GenBank/DDBJ databases">
        <authorList>
            <person name="Alioto T."/>
            <person name="Alioto T."/>
            <person name="Gomez Garrido J."/>
        </authorList>
    </citation>
    <scope>NUCLEOTIDE SEQUENCE [LARGE SCALE GENOMIC DNA]</scope>
</reference>
<name>A0AAV1Q1D4_SCOSC</name>
<dbReference type="Proteomes" id="UP001314229">
    <property type="component" value="Unassembled WGS sequence"/>
</dbReference>
<accession>A0AAV1Q1D4</accession>
<proteinExistence type="predicted"/>
<keyword evidence="3" id="KW-1185">Reference proteome</keyword>
<protein>
    <submittedName>
        <fullName evidence="2">Uncharacterized protein LOC121909836 isoform X6</fullName>
    </submittedName>
</protein>
<dbReference type="EMBL" id="CAWUFR010000402">
    <property type="protein sequence ID" value="CAK6977313.1"/>
    <property type="molecule type" value="Genomic_DNA"/>
</dbReference>
<evidence type="ECO:0000256" key="1">
    <source>
        <dbReference type="SAM" id="MobiDB-lite"/>
    </source>
</evidence>
<feature type="compositionally biased region" description="Basic and acidic residues" evidence="1">
    <location>
        <begin position="1"/>
        <end position="15"/>
    </location>
</feature>
<evidence type="ECO:0000313" key="3">
    <source>
        <dbReference type="Proteomes" id="UP001314229"/>
    </source>
</evidence>
<dbReference type="AlphaFoldDB" id="A0AAV1Q1D4"/>
<gene>
    <name evidence="2" type="ORF">FSCOSCO3_A024245</name>
</gene>
<dbReference type="PANTHER" id="PTHR45913">
    <property type="entry name" value="EPM2A-INTERACTING PROTEIN 1"/>
    <property type="match status" value="1"/>
</dbReference>
<sequence>MKGEQRQEQKEEREGAGGSEQKQSEERQEEINGTSQSQPRVYVKDRADEGLEEMEQGLKRVKECKGKENREDEVEGGKHVVKGSGEEEHGWCDPQRDVGSEVEKEDNDDDFEDRRKKIIGLFGNGEEVGDINFANISELGADTVTAEPENKIELRVSPGSRQSLHLLDDTNSASVSVGKRCNVERHFTKVHSNFSRDFPVGSSLRKEKIKELKSTLQRQQSLFTKPAKKANAATEASFKVGHILTKHHKRFTDGGIVKEAMTAVAETLFRAHSTLDDVLQGFAVMGIRETPGQSKWVTTMCAVFEEQTGNDGRDPAHSITT</sequence>
<evidence type="ECO:0000313" key="2">
    <source>
        <dbReference type="EMBL" id="CAK6977313.1"/>
    </source>
</evidence>